<evidence type="ECO:0000256" key="5">
    <source>
        <dbReference type="PROSITE-ProRule" id="PRU00042"/>
    </source>
</evidence>
<dbReference type="EMBL" id="ML977155">
    <property type="protein sequence ID" value="KAF1986717.1"/>
    <property type="molecule type" value="Genomic_DNA"/>
</dbReference>
<dbReference type="Proteomes" id="UP000800041">
    <property type="component" value="Unassembled WGS sequence"/>
</dbReference>
<dbReference type="InterPro" id="IPR013087">
    <property type="entry name" value="Znf_C2H2_type"/>
</dbReference>
<keyword evidence="2" id="KW-0677">Repeat</keyword>
<feature type="domain" description="C2H2-type" evidence="6">
    <location>
        <begin position="42"/>
        <end position="71"/>
    </location>
</feature>
<dbReference type="OrthoDB" id="4748970at2759"/>
<evidence type="ECO:0000313" key="8">
    <source>
        <dbReference type="Proteomes" id="UP000800041"/>
    </source>
</evidence>
<dbReference type="AlphaFoldDB" id="A0A6G1H0Z3"/>
<sequence length="273" mass="31233">IRHFAFSHPESKPFPCDICGEGLSSPSSLERHKVSRHDGVRHYCQYPGCERSFSLPHTLSQHETFHTDPDSLVCTEDLCGLVGGKSFANKGTLRVHQQLHSQDKEYTCPCCKEKFESFARLRHHRKQNPDERYPCKVPDCGLTFKYDCGLFNHMKIHEGVLHPCQECGKEFNTKQLLTEHEKSHLDIEYTCPEPGCGWVCANESGIRNHRQTKHSPTVFKCDQCGKECKSGKTLSRHKQSHRAKDIPCEIACGSMFKTNRHMKEHMKTVHGSK</sequence>
<evidence type="ECO:0000256" key="2">
    <source>
        <dbReference type="ARBA" id="ARBA00022737"/>
    </source>
</evidence>
<feature type="domain" description="C2H2-type" evidence="6">
    <location>
        <begin position="106"/>
        <end position="133"/>
    </location>
</feature>
<keyword evidence="3 5" id="KW-0863">Zinc-finger</keyword>
<dbReference type="Pfam" id="PF00096">
    <property type="entry name" value="zf-C2H2"/>
    <property type="match status" value="3"/>
</dbReference>
<dbReference type="PROSITE" id="PS00028">
    <property type="entry name" value="ZINC_FINGER_C2H2_1"/>
    <property type="match status" value="6"/>
</dbReference>
<feature type="domain" description="C2H2-type" evidence="6">
    <location>
        <begin position="246"/>
        <end position="273"/>
    </location>
</feature>
<dbReference type="Gene3D" id="3.30.160.60">
    <property type="entry name" value="Classic Zinc Finger"/>
    <property type="match status" value="5"/>
</dbReference>
<dbReference type="SMART" id="SM00355">
    <property type="entry name" value="ZnF_C2H2"/>
    <property type="match status" value="9"/>
</dbReference>
<evidence type="ECO:0000259" key="6">
    <source>
        <dbReference type="PROSITE" id="PS50157"/>
    </source>
</evidence>
<feature type="non-terminal residue" evidence="7">
    <location>
        <position position="1"/>
    </location>
</feature>
<evidence type="ECO:0000313" key="7">
    <source>
        <dbReference type="EMBL" id="KAF1986717.1"/>
    </source>
</evidence>
<dbReference type="GO" id="GO:0000977">
    <property type="term" value="F:RNA polymerase II transcription regulatory region sequence-specific DNA binding"/>
    <property type="evidence" value="ECO:0007669"/>
    <property type="project" value="TreeGrafter"/>
</dbReference>
<keyword evidence="1" id="KW-0479">Metal-binding</keyword>
<feature type="domain" description="C2H2-type" evidence="6">
    <location>
        <begin position="133"/>
        <end position="159"/>
    </location>
</feature>
<feature type="domain" description="C2H2-type" evidence="6">
    <location>
        <begin position="219"/>
        <end position="246"/>
    </location>
</feature>
<dbReference type="FunFam" id="3.30.160.60:FF:000446">
    <property type="entry name" value="Zinc finger protein"/>
    <property type="match status" value="1"/>
</dbReference>
<name>A0A6G1H0Z3_9PEZI</name>
<dbReference type="Pfam" id="PF13912">
    <property type="entry name" value="zf-C2H2_6"/>
    <property type="match status" value="3"/>
</dbReference>
<evidence type="ECO:0000256" key="3">
    <source>
        <dbReference type="ARBA" id="ARBA00022771"/>
    </source>
</evidence>
<accession>A0A6G1H0Z3</accession>
<dbReference type="PROSITE" id="PS50157">
    <property type="entry name" value="ZINC_FINGER_C2H2_2"/>
    <property type="match status" value="8"/>
</dbReference>
<keyword evidence="4" id="KW-0862">Zinc</keyword>
<dbReference type="SUPFAM" id="SSF57667">
    <property type="entry name" value="beta-beta-alpha zinc fingers"/>
    <property type="match status" value="5"/>
</dbReference>
<feature type="domain" description="C2H2-type" evidence="6">
    <location>
        <begin position="77"/>
        <end position="105"/>
    </location>
</feature>
<dbReference type="PANTHER" id="PTHR24409">
    <property type="entry name" value="ZINC FINGER PROTEIN 142"/>
    <property type="match status" value="1"/>
</dbReference>
<dbReference type="InterPro" id="IPR036236">
    <property type="entry name" value="Znf_C2H2_sf"/>
</dbReference>
<evidence type="ECO:0000256" key="4">
    <source>
        <dbReference type="ARBA" id="ARBA00022833"/>
    </source>
</evidence>
<feature type="domain" description="C2H2-type" evidence="6">
    <location>
        <begin position="14"/>
        <end position="42"/>
    </location>
</feature>
<reference evidence="7" key="1">
    <citation type="journal article" date="2020" name="Stud. Mycol.">
        <title>101 Dothideomycetes genomes: a test case for predicting lifestyles and emergence of pathogens.</title>
        <authorList>
            <person name="Haridas S."/>
            <person name="Albert R."/>
            <person name="Binder M."/>
            <person name="Bloem J."/>
            <person name="Labutti K."/>
            <person name="Salamov A."/>
            <person name="Andreopoulos B."/>
            <person name="Baker S."/>
            <person name="Barry K."/>
            <person name="Bills G."/>
            <person name="Bluhm B."/>
            <person name="Cannon C."/>
            <person name="Castanera R."/>
            <person name="Culley D."/>
            <person name="Daum C."/>
            <person name="Ezra D."/>
            <person name="Gonzalez J."/>
            <person name="Henrissat B."/>
            <person name="Kuo A."/>
            <person name="Liang C."/>
            <person name="Lipzen A."/>
            <person name="Lutzoni F."/>
            <person name="Magnuson J."/>
            <person name="Mondo S."/>
            <person name="Nolan M."/>
            <person name="Ohm R."/>
            <person name="Pangilinan J."/>
            <person name="Park H.-J."/>
            <person name="Ramirez L."/>
            <person name="Alfaro M."/>
            <person name="Sun H."/>
            <person name="Tritt A."/>
            <person name="Yoshinaga Y."/>
            <person name="Zwiers L.-H."/>
            <person name="Turgeon B."/>
            <person name="Goodwin S."/>
            <person name="Spatafora J."/>
            <person name="Crous P."/>
            <person name="Grigoriev I."/>
        </authorList>
    </citation>
    <scope>NUCLEOTIDE SEQUENCE</scope>
    <source>
        <strain evidence="7">CBS 113979</strain>
    </source>
</reference>
<dbReference type="GO" id="GO:0000981">
    <property type="term" value="F:DNA-binding transcription factor activity, RNA polymerase II-specific"/>
    <property type="evidence" value="ECO:0007669"/>
    <property type="project" value="TreeGrafter"/>
</dbReference>
<organism evidence="7 8">
    <name type="scientific">Aulographum hederae CBS 113979</name>
    <dbReference type="NCBI Taxonomy" id="1176131"/>
    <lineage>
        <taxon>Eukaryota</taxon>
        <taxon>Fungi</taxon>
        <taxon>Dikarya</taxon>
        <taxon>Ascomycota</taxon>
        <taxon>Pezizomycotina</taxon>
        <taxon>Dothideomycetes</taxon>
        <taxon>Pleosporomycetidae</taxon>
        <taxon>Aulographales</taxon>
        <taxon>Aulographaceae</taxon>
    </lineage>
</organism>
<protein>
    <recommendedName>
        <fullName evidence="6">C2H2-type domain-containing protein</fullName>
    </recommendedName>
</protein>
<keyword evidence="8" id="KW-1185">Reference proteome</keyword>
<gene>
    <name evidence="7" type="ORF">K402DRAFT_429878</name>
</gene>
<dbReference type="GO" id="GO:0005634">
    <property type="term" value="C:nucleus"/>
    <property type="evidence" value="ECO:0007669"/>
    <property type="project" value="TreeGrafter"/>
</dbReference>
<evidence type="ECO:0000256" key="1">
    <source>
        <dbReference type="ARBA" id="ARBA00022723"/>
    </source>
</evidence>
<feature type="domain" description="C2H2-type" evidence="6">
    <location>
        <begin position="162"/>
        <end position="184"/>
    </location>
</feature>
<dbReference type="GO" id="GO:0008270">
    <property type="term" value="F:zinc ion binding"/>
    <property type="evidence" value="ECO:0007669"/>
    <property type="project" value="UniProtKB-KW"/>
</dbReference>
<proteinExistence type="predicted"/>
<dbReference type="PANTHER" id="PTHR24409:SF295">
    <property type="entry name" value="AZ2-RELATED"/>
    <property type="match status" value="1"/>
</dbReference>